<dbReference type="EMBL" id="BDGG01000003">
    <property type="protein sequence ID" value="GAU94814.1"/>
    <property type="molecule type" value="Genomic_DNA"/>
</dbReference>
<sequence>MSTSIVSRSTITSVSALLLIVLSASATLANMRTTFVLANYEKEKPSNSQLELGGVLIKSSMN</sequence>
<reference evidence="1 2" key="1">
    <citation type="journal article" date="2016" name="Nat. Commun.">
        <title>Extremotolerant tardigrade genome and improved radiotolerance of human cultured cells by tardigrade-unique protein.</title>
        <authorList>
            <person name="Hashimoto T."/>
            <person name="Horikawa D.D."/>
            <person name="Saito Y."/>
            <person name="Kuwahara H."/>
            <person name="Kozuka-Hata H."/>
            <person name="Shin-I T."/>
            <person name="Minakuchi Y."/>
            <person name="Ohishi K."/>
            <person name="Motoyama A."/>
            <person name="Aizu T."/>
            <person name="Enomoto A."/>
            <person name="Kondo K."/>
            <person name="Tanaka S."/>
            <person name="Hara Y."/>
            <person name="Koshikawa S."/>
            <person name="Sagara H."/>
            <person name="Miura T."/>
            <person name="Yokobori S."/>
            <person name="Miyagawa K."/>
            <person name="Suzuki Y."/>
            <person name="Kubo T."/>
            <person name="Oyama M."/>
            <person name="Kohara Y."/>
            <person name="Fujiyama A."/>
            <person name="Arakawa K."/>
            <person name="Katayama T."/>
            <person name="Toyoda A."/>
            <person name="Kunieda T."/>
        </authorList>
    </citation>
    <scope>NUCLEOTIDE SEQUENCE [LARGE SCALE GENOMIC DNA]</scope>
    <source>
        <strain evidence="1 2">YOKOZUNA-1</strain>
    </source>
</reference>
<gene>
    <name evidence="1" type="primary">RvY_06526-1</name>
    <name evidence="1" type="synonym">RvY_06526.1</name>
    <name evidence="1" type="ORF">RvY_06526</name>
</gene>
<accession>A0A1D1UYY6</accession>
<proteinExistence type="predicted"/>
<keyword evidence="2" id="KW-1185">Reference proteome</keyword>
<organism evidence="1 2">
    <name type="scientific">Ramazzottius varieornatus</name>
    <name type="common">Water bear</name>
    <name type="synonym">Tardigrade</name>
    <dbReference type="NCBI Taxonomy" id="947166"/>
    <lineage>
        <taxon>Eukaryota</taxon>
        <taxon>Metazoa</taxon>
        <taxon>Ecdysozoa</taxon>
        <taxon>Tardigrada</taxon>
        <taxon>Eutardigrada</taxon>
        <taxon>Parachela</taxon>
        <taxon>Hypsibioidea</taxon>
        <taxon>Ramazzottiidae</taxon>
        <taxon>Ramazzottius</taxon>
    </lineage>
</organism>
<protein>
    <submittedName>
        <fullName evidence="1">Uncharacterized protein</fullName>
    </submittedName>
</protein>
<evidence type="ECO:0000313" key="1">
    <source>
        <dbReference type="EMBL" id="GAU94814.1"/>
    </source>
</evidence>
<dbReference type="AlphaFoldDB" id="A0A1D1UYY6"/>
<dbReference type="Proteomes" id="UP000186922">
    <property type="component" value="Unassembled WGS sequence"/>
</dbReference>
<name>A0A1D1UYY6_RAMVA</name>
<evidence type="ECO:0000313" key="2">
    <source>
        <dbReference type="Proteomes" id="UP000186922"/>
    </source>
</evidence>
<comment type="caution">
    <text evidence="1">The sequence shown here is derived from an EMBL/GenBank/DDBJ whole genome shotgun (WGS) entry which is preliminary data.</text>
</comment>